<dbReference type="KEGG" id="psup:E5P55_01170"/>
<sequence length="206" mass="24495">MYFLKKNLINLFKGFKRFGIFLNITNVQSIFFIKLIEYKFYKKYKIINFLDSILSRQGLNLICLKAKILIFAKGRVNKDFEKKPYFSYAGSLILNISISHSNTKILGAVSQSTPLGIDKEYLYRLKIKLYNLIGRSKLITVKEINLIKHCFICTLLFSYFESIFKINFKISIRDIFFYLSKKKPLKKKLEIFYFIIKDYIFMLLLN</sequence>
<evidence type="ECO:0000313" key="2">
    <source>
        <dbReference type="Proteomes" id="UP000594451"/>
    </source>
</evidence>
<evidence type="ECO:0000313" key="1">
    <source>
        <dbReference type="EMBL" id="QPJ58554.1"/>
    </source>
</evidence>
<name>A0A7T0FXY1_9BACT</name>
<dbReference type="Proteomes" id="UP000594451">
    <property type="component" value="Chromosome"/>
</dbReference>
<proteinExistence type="predicted"/>
<organism evidence="1 2">
    <name type="scientific">Candidatus Pinguicoccus supinus</name>
    <dbReference type="NCBI Taxonomy" id="2529394"/>
    <lineage>
        <taxon>Bacteria</taxon>
        <taxon>Pseudomonadati</taxon>
        <taxon>Verrucomicrobiota</taxon>
        <taxon>Candidatus Pinguicoccus</taxon>
    </lineage>
</organism>
<accession>A0A7T0FXY1</accession>
<keyword evidence="2" id="KW-1185">Reference proteome</keyword>
<dbReference type="AlphaFoldDB" id="A0A7T0FXY1"/>
<reference evidence="1 2" key="1">
    <citation type="journal article" date="2020" name="Sci. Rep.">
        <title>Morphology, ultrastructure, genomics, and phylogeny of Euplotes vanleeuwenhoeki sp. nov. and its ultra-reduced endosymbiont Candidatus Pinguicoccus supinus sp. nov.</title>
        <authorList>
            <person name="Serra V."/>
            <person name="Gammuto L."/>
            <person name="Nitla V."/>
            <person name="Castelli M."/>
            <person name="Lanzoni O."/>
            <person name="Sassera D."/>
            <person name="Bandi C."/>
            <person name="Sandeep B.V."/>
            <person name="Verni F."/>
            <person name="Modeo L."/>
            <person name="Petroni G."/>
        </authorList>
    </citation>
    <scope>NUCLEOTIDE SEQUENCE [LARGE SCALE GENOMIC DNA]</scope>
    <source>
        <strain evidence="1 2">KKR18_Esm</strain>
    </source>
</reference>
<dbReference type="EMBL" id="CP039370">
    <property type="protein sequence ID" value="QPJ58554.1"/>
    <property type="molecule type" value="Genomic_DNA"/>
</dbReference>
<protein>
    <submittedName>
        <fullName evidence="1">Uncharacterized protein</fullName>
    </submittedName>
</protein>
<gene>
    <name evidence="1" type="ORF">E5P55_01170</name>
</gene>